<evidence type="ECO:0000256" key="15">
    <source>
        <dbReference type="SAM" id="Phobius"/>
    </source>
</evidence>
<dbReference type="PROSITE" id="PS50850">
    <property type="entry name" value="MFS"/>
    <property type="match status" value="1"/>
</dbReference>
<sequence length="462" mass="51983">MGKSNNKNYNIGIVVRLVINATLSCFLTGYNIGVTNSSLENVSKTIDWKGDYNTFAAICNGVFPTGAVIGSILSGKIANKYGRRKGMIYTALLCIISSGITIIPTIPTFIIGRFFSGFVAAAGVTFPPMFINEMVPEDIRGKLGSLVQFQVTFGIFTAFLMCLILPVYNFHLWTNDLWMLIYAIPVIPSIIQLLLFFTVYKNDTPKWLNMVNRKNELETVLKTIYTEDWETYMNKLQEVPENHEFQNEKNSEPSFCELFTIKKYRKPVIVGCTLSMLQQLSGINMFIFYSSKIYQEIEDTKNYSAEFTAALGFFNMVTTMICLVFIEKYGRKILLIQGCIGMAICHLFLFLFNIISAIPSAASLPFMMIYVGFFESSLGPVLWIYCGETLTDRGVGLAVAVNWVFTIFIGSVFNFYVELVTIGFAFLTFSVICVVGILFIWAFILETKGKTRDEIVKLLGGN</sequence>
<keyword evidence="14" id="KW-0813">Transport</keyword>
<comment type="similarity">
    <text evidence="2 14">Belongs to the major facilitator superfamily. Sugar transporter (TC 2.A.1.1) family.</text>
</comment>
<dbReference type="InterPro" id="IPR020846">
    <property type="entry name" value="MFS_dom"/>
</dbReference>
<comment type="catalytic activity">
    <reaction evidence="9">
        <text>D-xylose(out) = D-xylose(in)</text>
        <dbReference type="Rhea" id="RHEA:78427"/>
        <dbReference type="ChEBI" id="CHEBI:53455"/>
    </reaction>
    <physiologicalReaction direction="left-to-right" evidence="9">
        <dbReference type="Rhea" id="RHEA:78428"/>
    </physiologicalReaction>
</comment>
<dbReference type="SUPFAM" id="SSF103473">
    <property type="entry name" value="MFS general substrate transporter"/>
    <property type="match status" value="1"/>
</dbReference>
<feature type="transmembrane region" description="Helical" evidence="15">
    <location>
        <begin position="333"/>
        <end position="358"/>
    </location>
</feature>
<comment type="catalytic activity">
    <reaction evidence="10">
        <text>D-mannose(out) = D-mannose(in)</text>
        <dbReference type="Rhea" id="RHEA:78391"/>
        <dbReference type="ChEBI" id="CHEBI:4208"/>
    </reaction>
    <physiologicalReaction direction="left-to-right" evidence="10">
        <dbReference type="Rhea" id="RHEA:78392"/>
    </physiologicalReaction>
</comment>
<proteinExistence type="inferred from homology"/>
<evidence type="ECO:0000313" key="18">
    <source>
        <dbReference type="Proteomes" id="UP000187209"/>
    </source>
</evidence>
<accession>A0A1R2BFW5</accession>
<dbReference type="OrthoDB" id="6612291at2759"/>
<feature type="transmembrane region" description="Helical" evidence="15">
    <location>
        <begin position="86"/>
        <end position="104"/>
    </location>
</feature>
<feature type="transmembrane region" description="Helical" evidence="15">
    <location>
        <begin position="268"/>
        <end position="287"/>
    </location>
</feature>
<dbReference type="InterPro" id="IPR005828">
    <property type="entry name" value="MFS_sugar_transport-like"/>
</dbReference>
<dbReference type="Pfam" id="PF00083">
    <property type="entry name" value="Sugar_tr"/>
    <property type="match status" value="1"/>
</dbReference>
<feature type="transmembrane region" description="Helical" evidence="15">
    <location>
        <begin position="52"/>
        <end position="74"/>
    </location>
</feature>
<comment type="catalytic activity">
    <reaction evidence="8">
        <text>D-glucose(out) = D-glucose(in)</text>
        <dbReference type="Rhea" id="RHEA:60376"/>
        <dbReference type="ChEBI" id="CHEBI:4167"/>
    </reaction>
    <physiologicalReaction direction="left-to-right" evidence="8">
        <dbReference type="Rhea" id="RHEA:60377"/>
    </physiologicalReaction>
</comment>
<dbReference type="PANTHER" id="PTHR48022:SF2">
    <property type="entry name" value="PLASTIDIC GLUCOSE TRANSPORTER 4"/>
    <property type="match status" value="1"/>
</dbReference>
<evidence type="ECO:0000256" key="1">
    <source>
        <dbReference type="ARBA" id="ARBA00004141"/>
    </source>
</evidence>
<dbReference type="Gene3D" id="1.20.1250.20">
    <property type="entry name" value="MFS general substrate transporter like domains"/>
    <property type="match status" value="1"/>
</dbReference>
<dbReference type="InterPro" id="IPR050360">
    <property type="entry name" value="MFS_Sugar_Transporters"/>
</dbReference>
<feature type="transmembrane region" description="Helical" evidence="15">
    <location>
        <begin position="143"/>
        <end position="168"/>
    </location>
</feature>
<dbReference type="InterPro" id="IPR003663">
    <property type="entry name" value="Sugar/inositol_transpt"/>
</dbReference>
<feature type="transmembrane region" description="Helical" evidence="15">
    <location>
        <begin position="307"/>
        <end position="326"/>
    </location>
</feature>
<comment type="catalytic activity">
    <reaction evidence="12">
        <text>D-fructose(out) = D-fructose(in)</text>
        <dbReference type="Rhea" id="RHEA:60372"/>
        <dbReference type="ChEBI" id="CHEBI:37721"/>
    </reaction>
    <physiologicalReaction direction="left-to-right" evidence="12">
        <dbReference type="Rhea" id="RHEA:60373"/>
    </physiologicalReaction>
</comment>
<dbReference type="GO" id="GO:0005351">
    <property type="term" value="F:carbohydrate:proton symporter activity"/>
    <property type="evidence" value="ECO:0007669"/>
    <property type="project" value="TreeGrafter"/>
</dbReference>
<organism evidence="17 18">
    <name type="scientific">Stentor coeruleus</name>
    <dbReference type="NCBI Taxonomy" id="5963"/>
    <lineage>
        <taxon>Eukaryota</taxon>
        <taxon>Sar</taxon>
        <taxon>Alveolata</taxon>
        <taxon>Ciliophora</taxon>
        <taxon>Postciliodesmatophora</taxon>
        <taxon>Heterotrichea</taxon>
        <taxon>Heterotrichida</taxon>
        <taxon>Stentoridae</taxon>
        <taxon>Stentor</taxon>
    </lineage>
</organism>
<evidence type="ECO:0000313" key="17">
    <source>
        <dbReference type="EMBL" id="OMJ75639.1"/>
    </source>
</evidence>
<protein>
    <recommendedName>
        <fullName evidence="13">Hexose transporter 1</fullName>
    </recommendedName>
</protein>
<dbReference type="NCBIfam" id="TIGR00879">
    <property type="entry name" value="SP"/>
    <property type="match status" value="1"/>
</dbReference>
<evidence type="ECO:0000256" key="5">
    <source>
        <dbReference type="ARBA" id="ARBA00022989"/>
    </source>
</evidence>
<keyword evidence="6 15" id="KW-0472">Membrane</keyword>
<feature type="transmembrane region" description="Helical" evidence="15">
    <location>
        <begin position="364"/>
        <end position="385"/>
    </location>
</feature>
<dbReference type="InterPro" id="IPR036259">
    <property type="entry name" value="MFS_trans_sf"/>
</dbReference>
<evidence type="ECO:0000256" key="2">
    <source>
        <dbReference type="ARBA" id="ARBA00010992"/>
    </source>
</evidence>
<evidence type="ECO:0000256" key="13">
    <source>
        <dbReference type="ARBA" id="ARBA00044780"/>
    </source>
</evidence>
<keyword evidence="5 15" id="KW-1133">Transmembrane helix</keyword>
<comment type="subunit">
    <text evidence="3">Homodimer.</text>
</comment>
<evidence type="ECO:0000256" key="10">
    <source>
        <dbReference type="ARBA" id="ARBA00044662"/>
    </source>
</evidence>
<comment type="catalytic activity">
    <reaction evidence="7">
        <text>D-galactose(in) = D-galactose(out)</text>
        <dbReference type="Rhea" id="RHEA:34915"/>
        <dbReference type="ChEBI" id="CHEBI:4139"/>
    </reaction>
    <physiologicalReaction direction="right-to-left" evidence="7">
        <dbReference type="Rhea" id="RHEA:34917"/>
    </physiologicalReaction>
</comment>
<feature type="transmembrane region" description="Helical" evidence="15">
    <location>
        <begin position="180"/>
        <end position="200"/>
    </location>
</feature>
<keyword evidence="18" id="KW-1185">Reference proteome</keyword>
<evidence type="ECO:0000256" key="7">
    <source>
        <dbReference type="ARBA" id="ARBA00044637"/>
    </source>
</evidence>
<dbReference type="AlphaFoldDB" id="A0A1R2BFW5"/>
<evidence type="ECO:0000256" key="8">
    <source>
        <dbReference type="ARBA" id="ARBA00044648"/>
    </source>
</evidence>
<dbReference type="GO" id="GO:0016020">
    <property type="term" value="C:membrane"/>
    <property type="evidence" value="ECO:0007669"/>
    <property type="project" value="UniProtKB-SubCell"/>
</dbReference>
<evidence type="ECO:0000256" key="14">
    <source>
        <dbReference type="RuleBase" id="RU003346"/>
    </source>
</evidence>
<name>A0A1R2BFW5_9CILI</name>
<reference evidence="17 18" key="1">
    <citation type="submission" date="2016-11" db="EMBL/GenBank/DDBJ databases">
        <title>The macronuclear genome of Stentor coeruleus: a giant cell with tiny introns.</title>
        <authorList>
            <person name="Slabodnick M."/>
            <person name="Ruby J.G."/>
            <person name="Reiff S.B."/>
            <person name="Swart E.C."/>
            <person name="Gosai S."/>
            <person name="Prabakaran S."/>
            <person name="Witkowska E."/>
            <person name="Larue G.E."/>
            <person name="Fisher S."/>
            <person name="Freeman R.M."/>
            <person name="Gunawardena J."/>
            <person name="Chu W."/>
            <person name="Stover N.A."/>
            <person name="Gregory B.D."/>
            <person name="Nowacki M."/>
            <person name="Derisi J."/>
            <person name="Roy S.W."/>
            <person name="Marshall W.F."/>
            <person name="Sood P."/>
        </authorList>
    </citation>
    <scope>NUCLEOTIDE SEQUENCE [LARGE SCALE GENOMIC DNA]</scope>
    <source>
        <strain evidence="17">WM001</strain>
    </source>
</reference>
<evidence type="ECO:0000256" key="12">
    <source>
        <dbReference type="ARBA" id="ARBA00044710"/>
    </source>
</evidence>
<comment type="subcellular location">
    <subcellularLocation>
        <location evidence="1">Membrane</location>
        <topology evidence="1">Multi-pass membrane protein</topology>
    </subcellularLocation>
</comment>
<dbReference type="Proteomes" id="UP000187209">
    <property type="component" value="Unassembled WGS sequence"/>
</dbReference>
<evidence type="ECO:0000256" key="9">
    <source>
        <dbReference type="ARBA" id="ARBA00044656"/>
    </source>
</evidence>
<evidence type="ECO:0000256" key="4">
    <source>
        <dbReference type="ARBA" id="ARBA00022692"/>
    </source>
</evidence>
<gene>
    <name evidence="17" type="ORF">SteCoe_25199</name>
</gene>
<feature type="transmembrane region" description="Helical" evidence="15">
    <location>
        <begin position="422"/>
        <end position="445"/>
    </location>
</feature>
<evidence type="ECO:0000256" key="11">
    <source>
        <dbReference type="ARBA" id="ARBA00044668"/>
    </source>
</evidence>
<comment type="catalytic activity">
    <reaction evidence="11">
        <text>D-glucosamine(out) = D-glucosamine(in)</text>
        <dbReference type="Rhea" id="RHEA:78423"/>
        <dbReference type="ChEBI" id="CHEBI:58723"/>
    </reaction>
    <physiologicalReaction direction="left-to-right" evidence="11">
        <dbReference type="Rhea" id="RHEA:78424"/>
    </physiologicalReaction>
</comment>
<evidence type="ECO:0000256" key="3">
    <source>
        <dbReference type="ARBA" id="ARBA00011738"/>
    </source>
</evidence>
<evidence type="ECO:0000259" key="16">
    <source>
        <dbReference type="PROSITE" id="PS50850"/>
    </source>
</evidence>
<dbReference type="PANTHER" id="PTHR48022">
    <property type="entry name" value="PLASTIDIC GLUCOSE TRANSPORTER 4"/>
    <property type="match status" value="1"/>
</dbReference>
<dbReference type="EMBL" id="MPUH01000679">
    <property type="protein sequence ID" value="OMJ75639.1"/>
    <property type="molecule type" value="Genomic_DNA"/>
</dbReference>
<feature type="domain" description="Major facilitator superfamily (MFS) profile" evidence="16">
    <location>
        <begin position="17"/>
        <end position="448"/>
    </location>
</feature>
<feature type="transmembrane region" description="Helical" evidence="15">
    <location>
        <begin position="12"/>
        <end position="32"/>
    </location>
</feature>
<feature type="transmembrane region" description="Helical" evidence="15">
    <location>
        <begin position="397"/>
        <end position="416"/>
    </location>
</feature>
<keyword evidence="4 15" id="KW-0812">Transmembrane</keyword>
<feature type="transmembrane region" description="Helical" evidence="15">
    <location>
        <begin position="110"/>
        <end position="131"/>
    </location>
</feature>
<evidence type="ECO:0000256" key="6">
    <source>
        <dbReference type="ARBA" id="ARBA00023136"/>
    </source>
</evidence>
<dbReference type="PRINTS" id="PR00171">
    <property type="entry name" value="SUGRTRNSPORT"/>
</dbReference>
<comment type="caution">
    <text evidence="17">The sequence shown here is derived from an EMBL/GenBank/DDBJ whole genome shotgun (WGS) entry which is preliminary data.</text>
</comment>